<dbReference type="InterPro" id="IPR036237">
    <property type="entry name" value="Xyl_isomerase-like_sf"/>
</dbReference>
<organism evidence="1 2">
    <name type="scientific">Rhodocytophaga rosea</name>
    <dbReference type="NCBI Taxonomy" id="2704465"/>
    <lineage>
        <taxon>Bacteria</taxon>
        <taxon>Pseudomonadati</taxon>
        <taxon>Bacteroidota</taxon>
        <taxon>Cytophagia</taxon>
        <taxon>Cytophagales</taxon>
        <taxon>Rhodocytophagaceae</taxon>
        <taxon>Rhodocytophaga</taxon>
    </lineage>
</organism>
<dbReference type="KEGG" id="rhoz:GXP67_15395"/>
<dbReference type="NCBIfam" id="NF035939">
    <property type="entry name" value="TIM_EboE"/>
    <property type="match status" value="1"/>
</dbReference>
<dbReference type="Proteomes" id="UP000480178">
    <property type="component" value="Chromosome"/>
</dbReference>
<dbReference type="RefSeq" id="WP_162443945.1">
    <property type="nucleotide sequence ID" value="NZ_CP048222.1"/>
</dbReference>
<dbReference type="SUPFAM" id="SSF51658">
    <property type="entry name" value="Xylose isomerase-like"/>
    <property type="match status" value="1"/>
</dbReference>
<keyword evidence="2" id="KW-1185">Reference proteome</keyword>
<dbReference type="AlphaFoldDB" id="A0A6C0GJE0"/>
<dbReference type="EMBL" id="CP048222">
    <property type="protein sequence ID" value="QHT67924.1"/>
    <property type="molecule type" value="Genomic_DNA"/>
</dbReference>
<sequence>MRIGNTIHLTYCTNIHPGESWAQVFDTLKTYLLPLKERLSPDADMGIGLRLSDLASRELIEPVELHAFKQWLETHHLYVFTMNGFPYGGFHGQVVKDNVYKPDWTTLERLEYTIRLARILAQLLPAGIEGGISTSPISYKPWFEGNKQAMNEAFEIGALHLTKVAEALTHLGIETGRSIHIDIEPEPDCLIENTTELIDFFQHKLLPIGSGYLMEKMAITSAVAEEVLLKRIQVCYDVCHFAVEYETPALVFDRLAQANINIGKIQISAALKAQLPHEKIAREAIARRFQSLAESTYLHQVIARNSDETFTFYPDLPQALPHIYEAQAEEWRTHFHVPVFVSDYENLQSTQDEIIEVLRLNQSRQLTQHLEVETYTWEVLPTSIKVDLYHSIAREMEWVKQQLS</sequence>
<name>A0A6C0GJE0_9BACT</name>
<dbReference type="Gene3D" id="3.20.20.150">
    <property type="entry name" value="Divalent-metal-dependent TIM barrel enzymes"/>
    <property type="match status" value="1"/>
</dbReference>
<proteinExistence type="predicted"/>
<accession>A0A6C0GJE0</accession>
<evidence type="ECO:0000313" key="2">
    <source>
        <dbReference type="Proteomes" id="UP000480178"/>
    </source>
</evidence>
<protein>
    <submittedName>
        <fullName evidence="1">Metabolite traffic protein EboE</fullName>
    </submittedName>
</protein>
<reference evidence="1 2" key="1">
    <citation type="submission" date="2020-01" db="EMBL/GenBank/DDBJ databases">
        <authorList>
            <person name="Kim M.K."/>
        </authorList>
    </citation>
    <scope>NUCLEOTIDE SEQUENCE [LARGE SCALE GENOMIC DNA]</scope>
    <source>
        <strain evidence="1 2">172606-1</strain>
    </source>
</reference>
<evidence type="ECO:0000313" key="1">
    <source>
        <dbReference type="EMBL" id="QHT67924.1"/>
    </source>
</evidence>
<gene>
    <name evidence="1" type="primary">eboE</name>
    <name evidence="1" type="ORF">GXP67_15395</name>
</gene>